<evidence type="ECO:0000313" key="8">
    <source>
        <dbReference type="Proteomes" id="UP000699462"/>
    </source>
</evidence>
<dbReference type="InterPro" id="IPR028082">
    <property type="entry name" value="Peripla_BP_I"/>
</dbReference>
<proteinExistence type="predicted"/>
<dbReference type="OrthoDB" id="73209at2759"/>
<evidence type="ECO:0000256" key="4">
    <source>
        <dbReference type="ARBA" id="ARBA00023136"/>
    </source>
</evidence>
<dbReference type="EMBL" id="JTDF01004019">
    <property type="protein sequence ID" value="KAF8567297.1"/>
    <property type="molecule type" value="Genomic_DNA"/>
</dbReference>
<keyword evidence="4" id="KW-0472">Membrane</keyword>
<keyword evidence="8" id="KW-1185">Reference proteome</keyword>
<evidence type="ECO:0000256" key="5">
    <source>
        <dbReference type="SAM" id="SignalP"/>
    </source>
</evidence>
<name>A0A8T0DKQ1_9TREM</name>
<dbReference type="Pfam" id="PF01094">
    <property type="entry name" value="ANF_receptor"/>
    <property type="match status" value="1"/>
</dbReference>
<evidence type="ECO:0000259" key="6">
    <source>
        <dbReference type="Pfam" id="PF01094"/>
    </source>
</evidence>
<dbReference type="AlphaFoldDB" id="A0A8T0DKQ1"/>
<evidence type="ECO:0000256" key="3">
    <source>
        <dbReference type="ARBA" id="ARBA00022989"/>
    </source>
</evidence>
<feature type="chain" id="PRO_5035832707" description="Receptor ligand binding region domain-containing protein" evidence="5">
    <location>
        <begin position="20"/>
        <end position="545"/>
    </location>
</feature>
<evidence type="ECO:0000256" key="1">
    <source>
        <dbReference type="ARBA" id="ARBA00004370"/>
    </source>
</evidence>
<sequence>MSSPFATVCFLIVTQLVDSTGLVTFYRFTDAVNKPCDCGVFKIISASLSEVNFSLHYSCQSLPQVYLDLLLWLPLGSNVGSWAPPSAVTDYGPLGPIRQWELILKSEFSQTQTKRHTSTSGLIRSCSRRSAEYIQQLSAFCDQNFKFHDNGSHPESKVGFVKVCEWRVNDTTVQSRSFVWPDPPVCGSSKSRIVSDSTGFCRTESYQAIKVSWAKLSTISPTLHQLVSRMYLSNDEYSELLEDVRQSIETLRQTNSSQVDVRSVYRTHAFSWLRRNPTKWKWWTANWDQKLTLTIAGLFSTHGKSVMPELQKFCFSVAFVMVRQSIETLRQINSSQVDVRSVYRTHAFSWLRRNPTKWKRWTANWNQKLTLTIAGLFSTHGKSVMPELQKYAQTSIEIANRDADHFGLTEYELQLDVRNLSCNSGAVLSEYFNILAHSTENRLVGSIDADHFGLTEYELQLDVRNLSCNSGAVLSEYFNILAHSTENRLVGSIAALCADSIEAMVELSNMRKKVIISPTVANARFLEQQHYPFFFRTSPAMTPAK</sequence>
<dbReference type="Proteomes" id="UP000699462">
    <property type="component" value="Unassembled WGS sequence"/>
</dbReference>
<reference evidence="7 8" key="1">
    <citation type="submission" date="2019-07" db="EMBL/GenBank/DDBJ databases">
        <title>Annotation for the trematode Paragonimus westermani.</title>
        <authorList>
            <person name="Choi Y.-J."/>
        </authorList>
    </citation>
    <scope>NUCLEOTIDE SEQUENCE [LARGE SCALE GENOMIC DNA]</scope>
    <source>
        <strain evidence="7">180907_Pwestermani</strain>
    </source>
</reference>
<keyword evidence="5" id="KW-0732">Signal</keyword>
<dbReference type="InterPro" id="IPR001828">
    <property type="entry name" value="ANF_lig-bd_rcpt"/>
</dbReference>
<protein>
    <recommendedName>
        <fullName evidence="6">Receptor ligand binding region domain-containing protein</fullName>
    </recommendedName>
</protein>
<dbReference type="Gene3D" id="3.40.50.2300">
    <property type="match status" value="1"/>
</dbReference>
<evidence type="ECO:0000313" key="7">
    <source>
        <dbReference type="EMBL" id="KAF8567297.1"/>
    </source>
</evidence>
<comment type="subcellular location">
    <subcellularLocation>
        <location evidence="1">Membrane</location>
    </subcellularLocation>
</comment>
<feature type="signal peptide" evidence="5">
    <location>
        <begin position="1"/>
        <end position="19"/>
    </location>
</feature>
<gene>
    <name evidence="7" type="ORF">P879_09254</name>
</gene>
<dbReference type="SUPFAM" id="SSF53822">
    <property type="entry name" value="Periplasmic binding protein-like I"/>
    <property type="match status" value="1"/>
</dbReference>
<evidence type="ECO:0000256" key="2">
    <source>
        <dbReference type="ARBA" id="ARBA00022692"/>
    </source>
</evidence>
<comment type="caution">
    <text evidence="7">The sequence shown here is derived from an EMBL/GenBank/DDBJ whole genome shotgun (WGS) entry which is preliminary data.</text>
</comment>
<accession>A0A8T0DKQ1</accession>
<dbReference type="GO" id="GO:0016020">
    <property type="term" value="C:membrane"/>
    <property type="evidence" value="ECO:0007669"/>
    <property type="project" value="UniProtKB-SubCell"/>
</dbReference>
<keyword evidence="2" id="KW-0812">Transmembrane</keyword>
<feature type="domain" description="Receptor ligand binding region" evidence="6">
    <location>
        <begin position="447"/>
        <end position="540"/>
    </location>
</feature>
<organism evidence="7 8">
    <name type="scientific">Paragonimus westermani</name>
    <dbReference type="NCBI Taxonomy" id="34504"/>
    <lineage>
        <taxon>Eukaryota</taxon>
        <taxon>Metazoa</taxon>
        <taxon>Spiralia</taxon>
        <taxon>Lophotrochozoa</taxon>
        <taxon>Platyhelminthes</taxon>
        <taxon>Trematoda</taxon>
        <taxon>Digenea</taxon>
        <taxon>Plagiorchiida</taxon>
        <taxon>Troglotremata</taxon>
        <taxon>Troglotrematidae</taxon>
        <taxon>Paragonimus</taxon>
    </lineage>
</organism>
<keyword evidence="3" id="KW-1133">Transmembrane helix</keyword>